<evidence type="ECO:0000256" key="1">
    <source>
        <dbReference type="SAM" id="MobiDB-lite"/>
    </source>
</evidence>
<accession>A0AAD7M9D6</accession>
<proteinExistence type="predicted"/>
<name>A0AAD7M9D6_MYCRO</name>
<feature type="region of interest" description="Disordered" evidence="1">
    <location>
        <begin position="183"/>
        <end position="205"/>
    </location>
</feature>
<comment type="caution">
    <text evidence="2">The sequence shown here is derived from an EMBL/GenBank/DDBJ whole genome shotgun (WGS) entry which is preliminary data.</text>
</comment>
<sequence>MSREPRAAALAMDAPDGDSYTARRKIPVASSSVVFCRVWCAVPVKTCSVGPTLPTGVVLEAQPQAYIELSRLSYILHSSPPCIASDSPLVPRTPCSRRSVGLCPPILHVGVHERERGCAILACEGRIGFHNRPGVDLTTGLVDIGFGIRWRLTLPLPSPPPLPTSITNPSFPAPSPASILHAHRERERECEPTHLLPGADSLTRA</sequence>
<evidence type="ECO:0000313" key="3">
    <source>
        <dbReference type="Proteomes" id="UP001221757"/>
    </source>
</evidence>
<dbReference type="AlphaFoldDB" id="A0AAD7M9D6"/>
<dbReference type="Proteomes" id="UP001221757">
    <property type="component" value="Unassembled WGS sequence"/>
</dbReference>
<organism evidence="2 3">
    <name type="scientific">Mycena rosella</name>
    <name type="common">Pink bonnet</name>
    <name type="synonym">Agaricus rosellus</name>
    <dbReference type="NCBI Taxonomy" id="1033263"/>
    <lineage>
        <taxon>Eukaryota</taxon>
        <taxon>Fungi</taxon>
        <taxon>Dikarya</taxon>
        <taxon>Basidiomycota</taxon>
        <taxon>Agaricomycotina</taxon>
        <taxon>Agaricomycetes</taxon>
        <taxon>Agaricomycetidae</taxon>
        <taxon>Agaricales</taxon>
        <taxon>Marasmiineae</taxon>
        <taxon>Mycenaceae</taxon>
        <taxon>Mycena</taxon>
    </lineage>
</organism>
<reference evidence="2" key="1">
    <citation type="submission" date="2023-03" db="EMBL/GenBank/DDBJ databases">
        <title>Massive genome expansion in bonnet fungi (Mycena s.s.) driven by repeated elements and novel gene families across ecological guilds.</title>
        <authorList>
            <consortium name="Lawrence Berkeley National Laboratory"/>
            <person name="Harder C.B."/>
            <person name="Miyauchi S."/>
            <person name="Viragh M."/>
            <person name="Kuo A."/>
            <person name="Thoen E."/>
            <person name="Andreopoulos B."/>
            <person name="Lu D."/>
            <person name="Skrede I."/>
            <person name="Drula E."/>
            <person name="Henrissat B."/>
            <person name="Morin E."/>
            <person name="Kohler A."/>
            <person name="Barry K."/>
            <person name="LaButti K."/>
            <person name="Morin E."/>
            <person name="Salamov A."/>
            <person name="Lipzen A."/>
            <person name="Mereny Z."/>
            <person name="Hegedus B."/>
            <person name="Baldrian P."/>
            <person name="Stursova M."/>
            <person name="Weitz H."/>
            <person name="Taylor A."/>
            <person name="Grigoriev I.V."/>
            <person name="Nagy L.G."/>
            <person name="Martin F."/>
            <person name="Kauserud H."/>
        </authorList>
    </citation>
    <scope>NUCLEOTIDE SEQUENCE</scope>
    <source>
        <strain evidence="2">CBHHK067</strain>
    </source>
</reference>
<gene>
    <name evidence="2" type="ORF">B0H17DRAFT_568926</name>
</gene>
<protein>
    <submittedName>
        <fullName evidence="2">Uncharacterized protein</fullName>
    </submittedName>
</protein>
<dbReference type="EMBL" id="JARKIE010000006">
    <property type="protein sequence ID" value="KAJ7706681.1"/>
    <property type="molecule type" value="Genomic_DNA"/>
</dbReference>
<keyword evidence="3" id="KW-1185">Reference proteome</keyword>
<evidence type="ECO:0000313" key="2">
    <source>
        <dbReference type="EMBL" id="KAJ7706681.1"/>
    </source>
</evidence>
<feature type="compositionally biased region" description="Basic and acidic residues" evidence="1">
    <location>
        <begin position="183"/>
        <end position="192"/>
    </location>
</feature>